<accession>A0A9J5VZ38</accession>
<dbReference type="Proteomes" id="UP000824120">
    <property type="component" value="Unassembled WGS sequence"/>
</dbReference>
<comment type="caution">
    <text evidence="1">The sequence shown here is derived from an EMBL/GenBank/DDBJ whole genome shotgun (WGS) entry which is preliminary data.</text>
</comment>
<keyword evidence="2" id="KW-1185">Reference proteome</keyword>
<dbReference type="AlphaFoldDB" id="A0A9J5VZ38"/>
<organism evidence="1 2">
    <name type="scientific">Solanum commersonii</name>
    <name type="common">Commerson's wild potato</name>
    <name type="synonym">Commerson's nightshade</name>
    <dbReference type="NCBI Taxonomy" id="4109"/>
    <lineage>
        <taxon>Eukaryota</taxon>
        <taxon>Viridiplantae</taxon>
        <taxon>Streptophyta</taxon>
        <taxon>Embryophyta</taxon>
        <taxon>Tracheophyta</taxon>
        <taxon>Spermatophyta</taxon>
        <taxon>Magnoliopsida</taxon>
        <taxon>eudicotyledons</taxon>
        <taxon>Gunneridae</taxon>
        <taxon>Pentapetalae</taxon>
        <taxon>asterids</taxon>
        <taxon>lamiids</taxon>
        <taxon>Solanales</taxon>
        <taxon>Solanaceae</taxon>
        <taxon>Solanoideae</taxon>
        <taxon>Solaneae</taxon>
        <taxon>Solanum</taxon>
    </lineage>
</organism>
<dbReference type="EMBL" id="JACXVP010000116">
    <property type="protein sequence ID" value="KAG5568453.1"/>
    <property type="molecule type" value="Genomic_DNA"/>
</dbReference>
<protein>
    <submittedName>
        <fullName evidence="1">Uncharacterized protein</fullName>
    </submittedName>
</protein>
<reference evidence="1" key="1">
    <citation type="submission" date="2020-09" db="EMBL/GenBank/DDBJ databases">
        <title>De no assembly of potato wild relative species, Solanum commersonii.</title>
        <authorList>
            <person name="Cho K."/>
        </authorList>
    </citation>
    <scope>NUCLEOTIDE SEQUENCE</scope>
    <source>
        <strain evidence="1">LZ3.2</strain>
        <tissue evidence="1">Leaf</tissue>
    </source>
</reference>
<sequence length="67" mass="7359">MVLRVLHFSGGVMAVEGLLRSTMAGTMAEKREINGRGEEKSLMGKGQFFGKRKRMGKEKALGKEKCA</sequence>
<name>A0A9J5VZ38_SOLCO</name>
<proteinExistence type="predicted"/>
<evidence type="ECO:0000313" key="2">
    <source>
        <dbReference type="Proteomes" id="UP000824120"/>
    </source>
</evidence>
<gene>
    <name evidence="1" type="ORF">H5410_064536</name>
</gene>
<evidence type="ECO:0000313" key="1">
    <source>
        <dbReference type="EMBL" id="KAG5568453.1"/>
    </source>
</evidence>